<dbReference type="SUPFAM" id="SSF56801">
    <property type="entry name" value="Acetyl-CoA synthetase-like"/>
    <property type="match status" value="1"/>
</dbReference>
<organism evidence="6 7">
    <name type="scientific">Robbsia andropogonis</name>
    <dbReference type="NCBI Taxonomy" id="28092"/>
    <lineage>
        <taxon>Bacteria</taxon>
        <taxon>Pseudomonadati</taxon>
        <taxon>Pseudomonadota</taxon>
        <taxon>Betaproteobacteria</taxon>
        <taxon>Burkholderiales</taxon>
        <taxon>Burkholderiaceae</taxon>
        <taxon>Robbsia</taxon>
    </lineage>
</organism>
<dbReference type="Pfam" id="PF00501">
    <property type="entry name" value="AMP-binding"/>
    <property type="match status" value="1"/>
</dbReference>
<dbReference type="Proteomes" id="UP000033618">
    <property type="component" value="Unassembled WGS sequence"/>
</dbReference>
<dbReference type="InterPro" id="IPR054545">
    <property type="entry name" value="ApeI-like"/>
</dbReference>
<dbReference type="Gene3D" id="3.30.300.30">
    <property type="match status" value="1"/>
</dbReference>
<dbReference type="GO" id="GO:0006631">
    <property type="term" value="P:fatty acid metabolic process"/>
    <property type="evidence" value="ECO:0007669"/>
    <property type="project" value="TreeGrafter"/>
</dbReference>
<dbReference type="PANTHER" id="PTHR43201">
    <property type="entry name" value="ACYL-COA SYNTHETASE"/>
    <property type="match status" value="1"/>
</dbReference>
<feature type="region of interest" description="Disordered" evidence="2">
    <location>
        <begin position="101"/>
        <end position="138"/>
    </location>
</feature>
<comment type="similarity">
    <text evidence="1">Belongs to the ATP-dependent AMP-binding enzyme family.</text>
</comment>
<dbReference type="Pfam" id="PF13193">
    <property type="entry name" value="AMP-binding_C"/>
    <property type="match status" value="1"/>
</dbReference>
<feature type="domain" description="AMP-dependent synthetase/ligase" evidence="3">
    <location>
        <begin position="4"/>
        <end position="328"/>
    </location>
</feature>
<name>A0A0F5JV61_9BURK</name>
<evidence type="ECO:0000256" key="1">
    <source>
        <dbReference type="ARBA" id="ARBA00006432"/>
    </source>
</evidence>
<evidence type="ECO:0000259" key="3">
    <source>
        <dbReference type="Pfam" id="PF00501"/>
    </source>
</evidence>
<dbReference type="AlphaFoldDB" id="A0A0F5JV61"/>
<gene>
    <name evidence="6" type="ORF">WM40_21385</name>
</gene>
<dbReference type="EMBL" id="LAQU01000033">
    <property type="protein sequence ID" value="KKB61748.1"/>
    <property type="molecule type" value="Genomic_DNA"/>
</dbReference>
<sequence length="641" mass="69599">MCFDKGAWLSHGDFVAAGRKVSAWARTTAQRPVPRVLIFLDDPFDFLCALFGTMAAGCRPVLPAHDAPAYWDTLAAADAYDVVLNADVYARILGAAADDERRAASDSDRAGERGTDVPRRSARAVRRPSDRPTVSTDGPIDPHAVLTLFTSGSTGAPKPLHKTLAQLDAEIQGFAAQWGDIFDEVICQSSVPHHHIYGLTFFLLWPLAAGRPFDRARCTGPGDWQALPPHRPPSRGTDHVASHFGRLIVSTPPQLSRWPALSGFDTSADTAVRCAFLSAGAPLPHETACAYLRTFGAAPFEIYGSTETGAIATRQQRLGDPDPYWTPLPGQAVWRTDAGTLAVRSPHLLAGNDPLMADEGFHTADAVSFVEHVDNGDGARDGGRVPARYFRLEGRIDRVAKVSGKRVSLPEIERALEVHPFVREVAAVTLTQADVRERERVGAVIVLRDAGSAVLFEQGRAAVVKSLRRHLSSHLDPVAVPHYWRFLSALPYDARGKLPAMQLRAVFAPSGTLPDVLSYASMPTSDGVVRWRYTLRVVASLVQFDGHFPIQPILPGVAQLDWAARFACRHVDALARVRSVEQLKFTAPIMPGTTLTLTLTHHASRGRVAFVFESEGRSCASGLLYYGDDDAAALALEATRQ</sequence>
<dbReference type="InterPro" id="IPR045851">
    <property type="entry name" value="AMP-bd_C_sf"/>
</dbReference>
<dbReference type="SUPFAM" id="SSF54637">
    <property type="entry name" value="Thioesterase/thiol ester dehydrase-isomerase"/>
    <property type="match status" value="1"/>
</dbReference>
<feature type="compositionally biased region" description="Basic and acidic residues" evidence="2">
    <location>
        <begin position="101"/>
        <end position="119"/>
    </location>
</feature>
<evidence type="ECO:0000313" key="7">
    <source>
        <dbReference type="Proteomes" id="UP000033618"/>
    </source>
</evidence>
<protein>
    <recommendedName>
        <fullName evidence="8">AMP-dependent synthetase/ligase domain-containing protein</fullName>
    </recommendedName>
</protein>
<evidence type="ECO:0000313" key="6">
    <source>
        <dbReference type="EMBL" id="KKB61748.1"/>
    </source>
</evidence>
<dbReference type="Gene3D" id="3.40.50.12780">
    <property type="entry name" value="N-terminal domain of ligase-like"/>
    <property type="match status" value="1"/>
</dbReference>
<accession>A0A0F5JV61</accession>
<evidence type="ECO:0000259" key="5">
    <source>
        <dbReference type="Pfam" id="PF22818"/>
    </source>
</evidence>
<proteinExistence type="inferred from homology"/>
<feature type="domain" description="ApeI dehydratase-like" evidence="5">
    <location>
        <begin position="531"/>
        <end position="622"/>
    </location>
</feature>
<feature type="domain" description="AMP-binding enzyme C-terminal" evidence="4">
    <location>
        <begin position="411"/>
        <end position="497"/>
    </location>
</feature>
<evidence type="ECO:0008006" key="8">
    <source>
        <dbReference type="Google" id="ProtNLM"/>
    </source>
</evidence>
<reference evidence="6 7" key="1">
    <citation type="submission" date="2015-03" db="EMBL/GenBank/DDBJ databases">
        <title>Draft Genome Sequence of Burkholderia andropogonis type strain ICMP2807, isolated from Sorghum bicolor.</title>
        <authorList>
            <person name="Lopes-Santos L."/>
            <person name="Castro D.B."/>
            <person name="Ottoboni L.M."/>
            <person name="Park D."/>
            <person name="Weirc B.S."/>
            <person name="Destefano S.A."/>
        </authorList>
    </citation>
    <scope>NUCLEOTIDE SEQUENCE [LARGE SCALE GENOMIC DNA]</scope>
    <source>
        <strain evidence="6 7">ICMP2807</strain>
    </source>
</reference>
<dbReference type="InterPro" id="IPR029069">
    <property type="entry name" value="HotDog_dom_sf"/>
</dbReference>
<dbReference type="InterPro" id="IPR042099">
    <property type="entry name" value="ANL_N_sf"/>
</dbReference>
<keyword evidence="7" id="KW-1185">Reference proteome</keyword>
<dbReference type="PANTHER" id="PTHR43201:SF8">
    <property type="entry name" value="ACYL-COA SYNTHETASE FAMILY MEMBER 3"/>
    <property type="match status" value="1"/>
</dbReference>
<evidence type="ECO:0000259" key="4">
    <source>
        <dbReference type="Pfam" id="PF13193"/>
    </source>
</evidence>
<dbReference type="GO" id="GO:0031956">
    <property type="term" value="F:medium-chain fatty acid-CoA ligase activity"/>
    <property type="evidence" value="ECO:0007669"/>
    <property type="project" value="TreeGrafter"/>
</dbReference>
<comment type="caution">
    <text evidence="6">The sequence shown here is derived from an EMBL/GenBank/DDBJ whole genome shotgun (WGS) entry which is preliminary data.</text>
</comment>
<dbReference type="Gene3D" id="3.10.129.10">
    <property type="entry name" value="Hotdog Thioesterase"/>
    <property type="match status" value="1"/>
</dbReference>
<dbReference type="PATRIC" id="fig|28092.6.peg.5036"/>
<dbReference type="Pfam" id="PF22818">
    <property type="entry name" value="ApeI-like"/>
    <property type="match status" value="1"/>
</dbReference>
<dbReference type="InterPro" id="IPR000873">
    <property type="entry name" value="AMP-dep_synth/lig_dom"/>
</dbReference>
<evidence type="ECO:0000256" key="2">
    <source>
        <dbReference type="SAM" id="MobiDB-lite"/>
    </source>
</evidence>
<dbReference type="STRING" id="28092.WM40_21385"/>
<dbReference type="InterPro" id="IPR025110">
    <property type="entry name" value="AMP-bd_C"/>
</dbReference>